<accession>A0A3G8LU45</accession>
<dbReference type="GO" id="GO:0030170">
    <property type="term" value="F:pyridoxal phosphate binding"/>
    <property type="evidence" value="ECO:0007669"/>
    <property type="project" value="InterPro"/>
</dbReference>
<dbReference type="InterPro" id="IPR015422">
    <property type="entry name" value="PyrdxlP-dep_Trfase_small"/>
</dbReference>
<proteinExistence type="inferred from homology"/>
<dbReference type="SUPFAM" id="SSF53383">
    <property type="entry name" value="PLP-dependent transferases"/>
    <property type="match status" value="1"/>
</dbReference>
<evidence type="ECO:0000256" key="1">
    <source>
        <dbReference type="ARBA" id="ARBA00001933"/>
    </source>
</evidence>
<dbReference type="EC" id="2.6.1.-" evidence="3"/>
<dbReference type="Proteomes" id="UP000278035">
    <property type="component" value="Chromosome"/>
</dbReference>
<dbReference type="InterPro" id="IPR015421">
    <property type="entry name" value="PyrdxlP-dep_Trfase_major"/>
</dbReference>
<gene>
    <name evidence="5" type="ORF">EGC82_11330</name>
</gene>
<dbReference type="Gene3D" id="3.40.640.10">
    <property type="entry name" value="Type I PLP-dependent aspartate aminotransferase-like (Major domain)"/>
    <property type="match status" value="1"/>
</dbReference>
<reference evidence="6" key="1">
    <citation type="submission" date="2018-11" db="EMBL/GenBank/DDBJ databases">
        <title>Shewanella sp. M2.</title>
        <authorList>
            <person name="Hwang Y.J."/>
            <person name="Hwang C.Y."/>
        </authorList>
    </citation>
    <scope>NUCLEOTIDE SEQUENCE [LARGE SCALE GENOMIC DNA]</scope>
    <source>
        <strain evidence="6">LMG 19866</strain>
    </source>
</reference>
<dbReference type="InterPro" id="IPR004838">
    <property type="entry name" value="NHTrfase_class1_PyrdxlP-BS"/>
</dbReference>
<dbReference type="InterPro" id="IPR015424">
    <property type="entry name" value="PyrdxlP-dep_Trfase"/>
</dbReference>
<dbReference type="PROSITE" id="PS00105">
    <property type="entry name" value="AA_TRANSFER_CLASS_1"/>
    <property type="match status" value="1"/>
</dbReference>
<keyword evidence="3 5" id="KW-0808">Transferase</keyword>
<dbReference type="GO" id="GO:0008483">
    <property type="term" value="F:transaminase activity"/>
    <property type="evidence" value="ECO:0007669"/>
    <property type="project" value="UniProtKB-KW"/>
</dbReference>
<comment type="cofactor">
    <cofactor evidence="1 3">
        <name>pyridoxal 5'-phosphate</name>
        <dbReference type="ChEBI" id="CHEBI:597326"/>
    </cofactor>
</comment>
<dbReference type="AlphaFoldDB" id="A0A3G8LU45"/>
<dbReference type="Pfam" id="PF00155">
    <property type="entry name" value="Aminotran_1_2"/>
    <property type="match status" value="1"/>
</dbReference>
<dbReference type="CDD" id="cd00609">
    <property type="entry name" value="AAT_like"/>
    <property type="match status" value="1"/>
</dbReference>
<evidence type="ECO:0000313" key="6">
    <source>
        <dbReference type="Proteomes" id="UP000278035"/>
    </source>
</evidence>
<dbReference type="RefSeq" id="WP_124730860.1">
    <property type="nucleotide sequence ID" value="NZ_CBCSKC010000064.1"/>
</dbReference>
<protein>
    <recommendedName>
        <fullName evidence="3">Aminotransferase</fullName>
        <ecNumber evidence="3">2.6.1.-</ecNumber>
    </recommendedName>
</protein>
<dbReference type="Gene3D" id="3.90.1150.10">
    <property type="entry name" value="Aspartate Aminotransferase, domain 1"/>
    <property type="match status" value="1"/>
</dbReference>
<dbReference type="KEGG" id="slj:EGC82_11330"/>
<keyword evidence="2" id="KW-0663">Pyridoxal phosphate</keyword>
<dbReference type="EMBL" id="CP034015">
    <property type="protein sequence ID" value="AZG73303.1"/>
    <property type="molecule type" value="Genomic_DNA"/>
</dbReference>
<organism evidence="5 6">
    <name type="scientific">Shewanella livingstonensis</name>
    <dbReference type="NCBI Taxonomy" id="150120"/>
    <lineage>
        <taxon>Bacteria</taxon>
        <taxon>Pseudomonadati</taxon>
        <taxon>Pseudomonadota</taxon>
        <taxon>Gammaproteobacteria</taxon>
        <taxon>Alteromonadales</taxon>
        <taxon>Shewanellaceae</taxon>
        <taxon>Shewanella</taxon>
    </lineage>
</organism>
<keyword evidence="6" id="KW-1185">Reference proteome</keyword>
<comment type="similarity">
    <text evidence="3">Belongs to the class-I pyridoxal-phosphate-dependent aminotransferase family.</text>
</comment>
<keyword evidence="3 5" id="KW-0032">Aminotransferase</keyword>
<evidence type="ECO:0000313" key="5">
    <source>
        <dbReference type="EMBL" id="AZG73303.1"/>
    </source>
</evidence>
<evidence type="ECO:0000256" key="3">
    <source>
        <dbReference type="RuleBase" id="RU000481"/>
    </source>
</evidence>
<evidence type="ECO:0000256" key="2">
    <source>
        <dbReference type="ARBA" id="ARBA00022898"/>
    </source>
</evidence>
<sequence length="360" mass="40330">MSGLMHGGRLRLASDKYQIPFSNWLDLSTGVSPWTYPFTNVDTLCWNRLPEEEDGLEAAARQYYQTDSLLAVAGSQMAIQLLPKVWLDHLKEKPQYLSSNINLKVGLPKQGYKEHEKAWLKAGWQVVHYDGVPSSTIVADVNALVVINPNNPSGLLISNKQLLEWHQLLSANDGLLVVDEAFADIDNNSSLSHLCPKNNLIILRSIGKFFGLAGIRVGFVIANTPILHRLAAEIGPWIIAGPSREVTKQALEDSGWHKFQCARLKKSTERLAVLLTKIATNQIQDPHDLSGNTERWRISGSSLFQTLYLPNAKEVHDNLCKEAVFVRLTDEEDALRFGLPLNEDQWLRLESVLPKVLTLK</sequence>
<dbReference type="PANTHER" id="PTHR42885:SF1">
    <property type="entry name" value="THREONINE-PHOSPHATE DECARBOXYLASE"/>
    <property type="match status" value="1"/>
</dbReference>
<dbReference type="OrthoDB" id="9799304at2"/>
<evidence type="ECO:0000259" key="4">
    <source>
        <dbReference type="Pfam" id="PF00155"/>
    </source>
</evidence>
<name>A0A3G8LU45_9GAMM</name>
<dbReference type="InterPro" id="IPR004839">
    <property type="entry name" value="Aminotransferase_I/II_large"/>
</dbReference>
<dbReference type="PANTHER" id="PTHR42885">
    <property type="entry name" value="HISTIDINOL-PHOSPHATE AMINOTRANSFERASE-RELATED"/>
    <property type="match status" value="1"/>
</dbReference>
<feature type="domain" description="Aminotransferase class I/classII large" evidence="4">
    <location>
        <begin position="139"/>
        <end position="281"/>
    </location>
</feature>